<dbReference type="OrthoDB" id="9807778at2"/>
<dbReference type="InterPro" id="IPR001173">
    <property type="entry name" value="Glyco_trans_2-like"/>
</dbReference>
<dbReference type="AlphaFoldDB" id="A0A1T4KAD5"/>
<protein>
    <submittedName>
        <fullName evidence="4">N-terminal domain of galactosyltransferase</fullName>
    </submittedName>
</protein>
<dbReference type="RefSeq" id="WP_078785963.1">
    <property type="nucleotide sequence ID" value="NZ_FMTO01000020.1"/>
</dbReference>
<gene>
    <name evidence="4" type="ORF">SAMN02745110_00293</name>
</gene>
<reference evidence="4 5" key="1">
    <citation type="submission" date="2017-02" db="EMBL/GenBank/DDBJ databases">
        <authorList>
            <person name="Peterson S.W."/>
        </authorList>
    </citation>
    <scope>NUCLEOTIDE SEQUENCE [LARGE SCALE GENOMIC DNA]</scope>
    <source>
        <strain evidence="4 5">ATCC 17233</strain>
    </source>
</reference>
<dbReference type="Pfam" id="PF02709">
    <property type="entry name" value="Glyco_transf_7C"/>
    <property type="match status" value="1"/>
</dbReference>
<dbReference type="CDD" id="cd00761">
    <property type="entry name" value="Glyco_tranf_GTA_type"/>
    <property type="match status" value="1"/>
</dbReference>
<dbReference type="GO" id="GO:0016757">
    <property type="term" value="F:glycosyltransferase activity"/>
    <property type="evidence" value="ECO:0007669"/>
    <property type="project" value="UniProtKB-KW"/>
</dbReference>
<dbReference type="Proteomes" id="UP000189857">
    <property type="component" value="Unassembled WGS sequence"/>
</dbReference>
<dbReference type="Gene3D" id="3.90.550.10">
    <property type="entry name" value="Spore Coat Polysaccharide Biosynthesis Protein SpsA, Chain A"/>
    <property type="match status" value="1"/>
</dbReference>
<proteinExistence type="predicted"/>
<evidence type="ECO:0000313" key="4">
    <source>
        <dbReference type="EMBL" id="SJZ39285.1"/>
    </source>
</evidence>
<evidence type="ECO:0000259" key="3">
    <source>
        <dbReference type="Pfam" id="PF02709"/>
    </source>
</evidence>
<evidence type="ECO:0000259" key="2">
    <source>
        <dbReference type="Pfam" id="PF00535"/>
    </source>
</evidence>
<evidence type="ECO:0000256" key="1">
    <source>
        <dbReference type="ARBA" id="ARBA00022679"/>
    </source>
</evidence>
<dbReference type="Pfam" id="PF00535">
    <property type="entry name" value="Glycos_transf_2"/>
    <property type="match status" value="1"/>
</dbReference>
<keyword evidence="1 4" id="KW-0808">Transferase</keyword>
<dbReference type="SUPFAM" id="SSF53448">
    <property type="entry name" value="Nucleotide-diphospho-sugar transferases"/>
    <property type="match status" value="1"/>
</dbReference>
<name>A0A1T4KAD5_9FIRM</name>
<dbReference type="InterPro" id="IPR027791">
    <property type="entry name" value="Galactosyl_T_C"/>
</dbReference>
<dbReference type="EMBL" id="FUXA01000003">
    <property type="protein sequence ID" value="SJZ39285.1"/>
    <property type="molecule type" value="Genomic_DNA"/>
</dbReference>
<sequence>MIKYSFIIPTYNNAKLLKNSLEALNYLSVPEGIEYEAIVVDDGSECDTYSVISGINKKYELHYIYLERCENSSRARARNKGIEKAKGQIVVFIDADIIVNKDYIMELERAYRFDDDIIVVGTRKLLQNDVDIEDIRNKKIFEKEYLENAHAEQEFRKDVFQDLSYNAGNMNNPCLFCYTCNLAMPRNKINKVHGFAEELKKWGVEDVELSYRVAKENVKIVINSKNEVLHQFHGIRQGKFVKKEQVNEVDYNAEVFAKMHKGAFGLSEDGIKKLFRSIATRYKDLEPDDSGRKDRMILEINSDTNQETFKGIIEKLLPLKDVEIIVIDYVENSDIDIWIQLLDCRKGHLKYYPASQTDVEKVLAS</sequence>
<accession>A0A1T4KAD5</accession>
<evidence type="ECO:0000313" key="5">
    <source>
        <dbReference type="Proteomes" id="UP000189857"/>
    </source>
</evidence>
<feature type="domain" description="Galactosyltransferase C-terminal" evidence="3">
    <location>
        <begin position="177"/>
        <end position="225"/>
    </location>
</feature>
<keyword evidence="4" id="KW-0328">Glycosyltransferase</keyword>
<keyword evidence="5" id="KW-1185">Reference proteome</keyword>
<organism evidence="4 5">
    <name type="scientific">Eubacterium ruminantium</name>
    <dbReference type="NCBI Taxonomy" id="42322"/>
    <lineage>
        <taxon>Bacteria</taxon>
        <taxon>Bacillati</taxon>
        <taxon>Bacillota</taxon>
        <taxon>Clostridia</taxon>
        <taxon>Eubacteriales</taxon>
        <taxon>Eubacteriaceae</taxon>
        <taxon>Eubacterium</taxon>
    </lineage>
</organism>
<dbReference type="InterPro" id="IPR029044">
    <property type="entry name" value="Nucleotide-diphossugar_trans"/>
</dbReference>
<dbReference type="InterPro" id="IPR050834">
    <property type="entry name" value="Glycosyltransf_2"/>
</dbReference>
<feature type="domain" description="Glycosyltransferase 2-like" evidence="2">
    <location>
        <begin position="5"/>
        <end position="127"/>
    </location>
</feature>
<dbReference type="PANTHER" id="PTHR43685:SF3">
    <property type="entry name" value="SLR2126 PROTEIN"/>
    <property type="match status" value="1"/>
</dbReference>
<dbReference type="PANTHER" id="PTHR43685">
    <property type="entry name" value="GLYCOSYLTRANSFERASE"/>
    <property type="match status" value="1"/>
</dbReference>